<reference evidence="1 2" key="1">
    <citation type="submission" date="2017-03" db="EMBL/GenBank/DDBJ databases">
        <title>Complete genome sequence of Candidatus 'Thiodictyon syntrophicum' sp. nov. strain Cad16T, a photolithoautotroph purple sulfur bacterium isolated from an alpine meromictic lake.</title>
        <authorList>
            <person name="Luedin S.M."/>
            <person name="Pothier J.F."/>
            <person name="Danza F."/>
            <person name="Storelli N."/>
            <person name="Wittwer M."/>
            <person name="Tonolla M."/>
        </authorList>
    </citation>
    <scope>NUCLEOTIDE SEQUENCE [LARGE SCALE GENOMIC DNA]</scope>
    <source>
        <strain evidence="1 2">Cad16T</strain>
    </source>
</reference>
<proteinExistence type="predicted"/>
<sequence>MTANMPPSLQAQLASIIAEIDRTGHANMMRLTVLKKWFKDLGRVRAFGLWVAERAAVRRDITDGEAGDLFALARAVLLEHPPAGATPDFIETERLYRRLCAFQNDVVHQRCGPVRIIRNHDLLLVEDGLALYLDVRTAPTDAYRLAVEDCAHYDGRYGRDLNGPSRDKLLALVGFVTTREAREGAAAAGDAAARRAPTG</sequence>
<name>A0A2K8UD53_9GAMM</name>
<organism evidence="1 2">
    <name type="scientific">Candidatus Thiodictyon syntrophicum</name>
    <dbReference type="NCBI Taxonomy" id="1166950"/>
    <lineage>
        <taxon>Bacteria</taxon>
        <taxon>Pseudomonadati</taxon>
        <taxon>Pseudomonadota</taxon>
        <taxon>Gammaproteobacteria</taxon>
        <taxon>Chromatiales</taxon>
        <taxon>Chromatiaceae</taxon>
        <taxon>Thiodictyon</taxon>
    </lineage>
</organism>
<accession>A0A2K8UD53</accession>
<protein>
    <submittedName>
        <fullName evidence="1">Uncharacterized protein</fullName>
    </submittedName>
</protein>
<dbReference type="AlphaFoldDB" id="A0A2K8UD53"/>
<evidence type="ECO:0000313" key="1">
    <source>
        <dbReference type="EMBL" id="AUB83502.1"/>
    </source>
</evidence>
<keyword evidence="2" id="KW-1185">Reference proteome</keyword>
<dbReference type="KEGG" id="tsy:THSYN_22825"/>
<evidence type="ECO:0000313" key="2">
    <source>
        <dbReference type="Proteomes" id="UP000232638"/>
    </source>
</evidence>
<dbReference type="EMBL" id="CP020370">
    <property type="protein sequence ID" value="AUB83502.1"/>
    <property type="molecule type" value="Genomic_DNA"/>
</dbReference>
<gene>
    <name evidence="1" type="ORF">THSYN_22825</name>
</gene>
<dbReference type="Proteomes" id="UP000232638">
    <property type="component" value="Chromosome"/>
</dbReference>